<gene>
    <name evidence="9" type="primary">mfd</name>
    <name evidence="13" type="ORF">K8W01_08565</name>
</gene>
<dbReference type="GO" id="GO:0006355">
    <property type="term" value="P:regulation of DNA-templated transcription"/>
    <property type="evidence" value="ECO:0007669"/>
    <property type="project" value="UniProtKB-UniRule"/>
</dbReference>
<accession>A0A921E295</accession>
<dbReference type="SUPFAM" id="SSF143517">
    <property type="entry name" value="TRCF domain-like"/>
    <property type="match status" value="1"/>
</dbReference>
<protein>
    <recommendedName>
        <fullName evidence="9">Transcription-repair-coupling factor</fullName>
        <shortName evidence="9">TRCF</shortName>
        <ecNumber evidence="9">3.6.4.-</ecNumber>
    </recommendedName>
</protein>
<dbReference type="GO" id="GO:0003678">
    <property type="term" value="F:DNA helicase activity"/>
    <property type="evidence" value="ECO:0007669"/>
    <property type="project" value="TreeGrafter"/>
</dbReference>
<keyword evidence="2 9" id="KW-0547">Nucleotide-binding</keyword>
<comment type="subcellular location">
    <subcellularLocation>
        <location evidence="9">Cytoplasm</location>
    </subcellularLocation>
</comment>
<evidence type="ECO:0000313" key="13">
    <source>
        <dbReference type="EMBL" id="HJE23697.1"/>
    </source>
</evidence>
<keyword evidence="7 9" id="KW-0238">DNA-binding</keyword>
<dbReference type="PANTHER" id="PTHR47964">
    <property type="entry name" value="ATP-DEPENDENT DNA HELICASE HOMOLOG RECG, CHLOROPLASTIC"/>
    <property type="match status" value="1"/>
</dbReference>
<reference evidence="13" key="2">
    <citation type="submission" date="2021-09" db="EMBL/GenBank/DDBJ databases">
        <authorList>
            <person name="Gilroy R."/>
        </authorList>
    </citation>
    <scope>NUCLEOTIDE SEQUENCE</scope>
    <source>
        <strain evidence="13">316</strain>
    </source>
</reference>
<dbReference type="SMART" id="SM00490">
    <property type="entry name" value="HELICc"/>
    <property type="match status" value="1"/>
</dbReference>
<dbReference type="HAMAP" id="MF_00969">
    <property type="entry name" value="TRCF"/>
    <property type="match status" value="1"/>
</dbReference>
<dbReference type="AlphaFoldDB" id="A0A921E295"/>
<feature type="region of interest" description="Disordered" evidence="10">
    <location>
        <begin position="1"/>
        <end position="22"/>
    </location>
</feature>
<dbReference type="Pfam" id="PF02559">
    <property type="entry name" value="CarD_TRCF_RID"/>
    <property type="match status" value="1"/>
</dbReference>
<dbReference type="Gene3D" id="3.90.1150.50">
    <property type="entry name" value="Transcription-repair-coupling factor, D7 domain"/>
    <property type="match status" value="1"/>
</dbReference>
<dbReference type="SUPFAM" id="SSF141259">
    <property type="entry name" value="CarD-like"/>
    <property type="match status" value="1"/>
</dbReference>
<dbReference type="InterPro" id="IPR004576">
    <property type="entry name" value="Mfd"/>
</dbReference>
<dbReference type="GO" id="GO:0005524">
    <property type="term" value="F:ATP binding"/>
    <property type="evidence" value="ECO:0007669"/>
    <property type="project" value="UniProtKB-UniRule"/>
</dbReference>
<dbReference type="EMBL" id="DYYG01000027">
    <property type="protein sequence ID" value="HJE23697.1"/>
    <property type="molecule type" value="Genomic_DNA"/>
</dbReference>
<evidence type="ECO:0000256" key="2">
    <source>
        <dbReference type="ARBA" id="ARBA00022741"/>
    </source>
</evidence>
<dbReference type="SMART" id="SM01058">
    <property type="entry name" value="CarD_TRCF"/>
    <property type="match status" value="1"/>
</dbReference>
<dbReference type="GO" id="GO:0005737">
    <property type="term" value="C:cytoplasm"/>
    <property type="evidence" value="ECO:0007669"/>
    <property type="project" value="UniProtKB-SubCell"/>
</dbReference>
<evidence type="ECO:0000259" key="11">
    <source>
        <dbReference type="PROSITE" id="PS51192"/>
    </source>
</evidence>
<dbReference type="InterPro" id="IPR011545">
    <property type="entry name" value="DEAD/DEAH_box_helicase_dom"/>
</dbReference>
<evidence type="ECO:0000256" key="8">
    <source>
        <dbReference type="ARBA" id="ARBA00023204"/>
    </source>
</evidence>
<dbReference type="SMART" id="SM00487">
    <property type="entry name" value="DEXDc"/>
    <property type="match status" value="1"/>
</dbReference>
<keyword evidence="6 9" id="KW-0067">ATP-binding</keyword>
<dbReference type="SUPFAM" id="SSF52540">
    <property type="entry name" value="P-loop containing nucleoside triphosphate hydrolases"/>
    <property type="match status" value="3"/>
</dbReference>
<dbReference type="PROSITE" id="PS51194">
    <property type="entry name" value="HELICASE_CTER"/>
    <property type="match status" value="1"/>
</dbReference>
<keyword evidence="8 9" id="KW-0234">DNA repair</keyword>
<dbReference type="Pfam" id="PF03461">
    <property type="entry name" value="TRCF"/>
    <property type="match status" value="1"/>
</dbReference>
<dbReference type="InterPro" id="IPR003711">
    <property type="entry name" value="CarD-like/TRCF_RID"/>
</dbReference>
<evidence type="ECO:0000256" key="6">
    <source>
        <dbReference type="ARBA" id="ARBA00022840"/>
    </source>
</evidence>
<dbReference type="SMART" id="SM00982">
    <property type="entry name" value="TRCF"/>
    <property type="match status" value="1"/>
</dbReference>
<dbReference type="InterPro" id="IPR014001">
    <property type="entry name" value="Helicase_ATP-bd"/>
</dbReference>
<dbReference type="Gene3D" id="3.40.50.300">
    <property type="entry name" value="P-loop containing nucleotide triphosphate hydrolases"/>
    <property type="match status" value="2"/>
</dbReference>
<comment type="similarity">
    <text evidence="9">In the C-terminal section; belongs to the helicase family. RecG subfamily.</text>
</comment>
<dbReference type="InterPro" id="IPR005118">
    <property type="entry name" value="TRCF_C"/>
</dbReference>
<dbReference type="Pfam" id="PF00270">
    <property type="entry name" value="DEAD"/>
    <property type="match status" value="1"/>
</dbReference>
<sequence length="1112" mass="120066">MAKPRTAKRPDDQAPLPDTEQDTAVAPLIPTGALAVALLGFTEAARPLFHVARDGRRLDEIAAVIRALAPERTVAVYPEWDCLPFDRASPSRGTMGARTGVLRWLTNQAAQPDIVLTTAPALLQRVPPPAIWASAHVELTVGDPLDPDELAARLRRLGYILDDRVDEPGEVAIRGRTIDVFPAAAPLPCRVEHDGARITAIRSYDPVSQRSRVETETLVIDPATEIILDPDSDTRLEPFTGQEHRLARFYPALVTVLDYVPEARLVVEAGAEERAAAFFEQIAEGREGSGPGRQTAAGSTDLYLSPDEWTALLQAHSLATATRAEADRVALSPFIRERRPEAAFAKTLRARLKAGDRIVLAGPKAPLRRLVRAAAAAEERTVRLIDAWAEVAAAEPGAMLAIEAPVEAGFHVPDAGATVIAAADLLGQVSAGAERRAAVLPIGEVELRVGDVAIDRDHGLCVFEGLEAIGGEEGEKAGEVVGEDALRLRFADEAVLMVPVTQADRIWRYGSDAEAVTLDRLDGGTWGRRRLEAEATLARAARTMLEAAEARRTARAPRIEASEREQERFAAGFGYPLTGDQARAVEETLADLARHAPMDRLVCGDVGFGKTEVALRAAAAAIFAGRQVAVMAPTTVLVRQHVETFRRRFARFGIEVAHLSRLVSPAEAKRVKQGLAEGTVRLVVGTQALAGRGLRFHDLGLAIIDEEQRFGAKTKASLRKAAGDAHILTLSATPIPRTLQAAMVGLQSLSVIATPPAVRQPIRTVIAPFEGEILAAALKREHRRGGQSFVVCPRIEDIAPMAKRLGELVPGLTLVTAHGEMKPAEMDDAMVRFAEGEGDVLLATSIIESGLDVPRANTMLVWDAERFGLAQLHQLRGRVGRGQRRGVVYLFGHPQKPLSPSTEKRLRTLEALDRLGAGFAISARDLDLRGAGDLVGDAQAGHVKLVGLGLYQHLLQLALRAAKGEAAEDWSPEVRIGLSGRVPADYIPEPEIRLSLYTRLLRLRTEGEIDALRDEIEDRFGPMPAPVEALFTLAALRIGCLALGIARLSGGPQGIAADFHPDRTAPMIPVSDEVTVRDGRIVLRRGSEDATERGRQAAAFLRRLEEARDRRA</sequence>
<name>A0A921E295_9HYPH</name>
<dbReference type="Gene3D" id="2.40.10.170">
    <property type="match status" value="1"/>
</dbReference>
<dbReference type="InterPro" id="IPR001650">
    <property type="entry name" value="Helicase_C-like"/>
</dbReference>
<dbReference type="InterPro" id="IPR036101">
    <property type="entry name" value="CarD-like/TRCF_RID_sf"/>
</dbReference>
<keyword evidence="1 9" id="KW-0963">Cytoplasm</keyword>
<comment type="similarity">
    <text evidence="9">In the N-terminal section; belongs to the UvrB family.</text>
</comment>
<dbReference type="GO" id="GO:0000716">
    <property type="term" value="P:transcription-coupled nucleotide-excision repair, DNA damage recognition"/>
    <property type="evidence" value="ECO:0007669"/>
    <property type="project" value="UniProtKB-UniRule"/>
</dbReference>
<evidence type="ECO:0000256" key="10">
    <source>
        <dbReference type="SAM" id="MobiDB-lite"/>
    </source>
</evidence>
<evidence type="ECO:0000256" key="4">
    <source>
        <dbReference type="ARBA" id="ARBA00022801"/>
    </source>
</evidence>
<reference evidence="13" key="1">
    <citation type="journal article" date="2021" name="PeerJ">
        <title>Extensive microbial diversity within the chicken gut microbiome revealed by metagenomics and culture.</title>
        <authorList>
            <person name="Gilroy R."/>
            <person name="Ravi A."/>
            <person name="Getino M."/>
            <person name="Pursley I."/>
            <person name="Horton D.L."/>
            <person name="Alikhan N.F."/>
            <person name="Baker D."/>
            <person name="Gharbi K."/>
            <person name="Hall N."/>
            <person name="Watson M."/>
            <person name="Adriaenssens E.M."/>
            <person name="Foster-Nyarko E."/>
            <person name="Jarju S."/>
            <person name="Secka A."/>
            <person name="Antonio M."/>
            <person name="Oren A."/>
            <person name="Chaudhuri R.R."/>
            <person name="La Ragione R."/>
            <person name="Hildebrand F."/>
            <person name="Pallen M.J."/>
        </authorList>
    </citation>
    <scope>NUCLEOTIDE SEQUENCE</scope>
    <source>
        <strain evidence="13">316</strain>
    </source>
</reference>
<evidence type="ECO:0000256" key="3">
    <source>
        <dbReference type="ARBA" id="ARBA00022763"/>
    </source>
</evidence>
<dbReference type="GO" id="GO:0003684">
    <property type="term" value="F:damaged DNA binding"/>
    <property type="evidence" value="ECO:0007669"/>
    <property type="project" value="InterPro"/>
</dbReference>
<keyword evidence="3 9" id="KW-0227">DNA damage</keyword>
<evidence type="ECO:0000256" key="7">
    <source>
        <dbReference type="ARBA" id="ARBA00023125"/>
    </source>
</evidence>
<evidence type="ECO:0000256" key="9">
    <source>
        <dbReference type="HAMAP-Rule" id="MF_00969"/>
    </source>
</evidence>
<dbReference type="Gene3D" id="3.30.2060.10">
    <property type="entry name" value="Penicillin-binding protein 1b domain"/>
    <property type="match status" value="1"/>
</dbReference>
<organism evidence="13 14">
    <name type="scientific">Methylorubrum populi</name>
    <dbReference type="NCBI Taxonomy" id="223967"/>
    <lineage>
        <taxon>Bacteria</taxon>
        <taxon>Pseudomonadati</taxon>
        <taxon>Pseudomonadota</taxon>
        <taxon>Alphaproteobacteria</taxon>
        <taxon>Hyphomicrobiales</taxon>
        <taxon>Methylobacteriaceae</taxon>
        <taxon>Methylorubrum</taxon>
    </lineage>
</organism>
<dbReference type="PROSITE" id="PS51192">
    <property type="entry name" value="HELICASE_ATP_BIND_1"/>
    <property type="match status" value="1"/>
</dbReference>
<dbReference type="Pfam" id="PF17757">
    <property type="entry name" value="UvrB_inter"/>
    <property type="match status" value="1"/>
</dbReference>
<dbReference type="PANTHER" id="PTHR47964:SF1">
    <property type="entry name" value="ATP-DEPENDENT DNA HELICASE HOMOLOG RECG, CHLOROPLASTIC"/>
    <property type="match status" value="1"/>
</dbReference>
<dbReference type="EC" id="3.6.4.-" evidence="9"/>
<proteinExistence type="inferred from homology"/>
<dbReference type="InterPro" id="IPR047112">
    <property type="entry name" value="RecG/Mfd"/>
</dbReference>
<dbReference type="CDD" id="cd17991">
    <property type="entry name" value="DEXHc_TRCF"/>
    <property type="match status" value="1"/>
</dbReference>
<evidence type="ECO:0000256" key="5">
    <source>
        <dbReference type="ARBA" id="ARBA00022806"/>
    </source>
</evidence>
<comment type="function">
    <text evidence="9">Couples transcription and DNA repair by recognizing RNA polymerase (RNAP) stalled at DNA lesions. Mediates ATP-dependent release of RNAP and its truncated transcript from the DNA, and recruitment of nucleotide excision repair machinery to the damaged site.</text>
</comment>
<dbReference type="Proteomes" id="UP000742631">
    <property type="component" value="Unassembled WGS sequence"/>
</dbReference>
<evidence type="ECO:0000256" key="1">
    <source>
        <dbReference type="ARBA" id="ARBA00022490"/>
    </source>
</evidence>
<comment type="caution">
    <text evidence="13">The sequence shown here is derived from an EMBL/GenBank/DDBJ whole genome shotgun (WGS) entry which is preliminary data.</text>
</comment>
<dbReference type="InterPro" id="IPR027417">
    <property type="entry name" value="P-loop_NTPase"/>
</dbReference>
<evidence type="ECO:0000259" key="12">
    <source>
        <dbReference type="PROSITE" id="PS51194"/>
    </source>
</evidence>
<feature type="domain" description="Helicase C-terminal" evidence="12">
    <location>
        <begin position="761"/>
        <end position="927"/>
    </location>
</feature>
<dbReference type="GO" id="GO:0016787">
    <property type="term" value="F:hydrolase activity"/>
    <property type="evidence" value="ECO:0007669"/>
    <property type="project" value="UniProtKB-KW"/>
</dbReference>
<feature type="domain" description="Helicase ATP-binding" evidence="11">
    <location>
        <begin position="591"/>
        <end position="752"/>
    </location>
</feature>
<keyword evidence="5 13" id="KW-0347">Helicase</keyword>
<dbReference type="InterPro" id="IPR037235">
    <property type="entry name" value="TRCF-like_C_D7"/>
</dbReference>
<dbReference type="Pfam" id="PF00271">
    <property type="entry name" value="Helicase_C"/>
    <property type="match status" value="1"/>
</dbReference>
<keyword evidence="4 9" id="KW-0378">Hydrolase</keyword>
<dbReference type="Gene3D" id="3.40.50.11180">
    <property type="match status" value="1"/>
</dbReference>
<evidence type="ECO:0000313" key="14">
    <source>
        <dbReference type="Proteomes" id="UP000742631"/>
    </source>
</evidence>
<dbReference type="InterPro" id="IPR041471">
    <property type="entry name" value="UvrB_inter"/>
</dbReference>